<dbReference type="EnsemblPlants" id="AET7Gv20251100.1">
    <property type="protein sequence ID" value="AET7Gv20251100.1"/>
    <property type="gene ID" value="AET7Gv20251100"/>
</dbReference>
<keyword evidence="1" id="KW-1133">Transmembrane helix</keyword>
<dbReference type="Gramene" id="AET7Gv20251100.1">
    <property type="protein sequence ID" value="AET7Gv20251100.1"/>
    <property type="gene ID" value="AET7Gv20251100"/>
</dbReference>
<reference evidence="2" key="4">
    <citation type="submission" date="2019-03" db="UniProtKB">
        <authorList>
            <consortium name="EnsemblPlants"/>
        </authorList>
    </citation>
    <scope>IDENTIFICATION</scope>
</reference>
<accession>A0A453QN52</accession>
<dbReference type="Proteomes" id="UP000015105">
    <property type="component" value="Chromosome 7D"/>
</dbReference>
<evidence type="ECO:0000313" key="2">
    <source>
        <dbReference type="EnsemblPlants" id="AET7Gv20251100.1"/>
    </source>
</evidence>
<organism evidence="2 3">
    <name type="scientific">Aegilops tauschii subsp. strangulata</name>
    <name type="common">Goatgrass</name>
    <dbReference type="NCBI Taxonomy" id="200361"/>
    <lineage>
        <taxon>Eukaryota</taxon>
        <taxon>Viridiplantae</taxon>
        <taxon>Streptophyta</taxon>
        <taxon>Embryophyta</taxon>
        <taxon>Tracheophyta</taxon>
        <taxon>Spermatophyta</taxon>
        <taxon>Magnoliopsida</taxon>
        <taxon>Liliopsida</taxon>
        <taxon>Poales</taxon>
        <taxon>Poaceae</taxon>
        <taxon>BOP clade</taxon>
        <taxon>Pooideae</taxon>
        <taxon>Triticodae</taxon>
        <taxon>Triticeae</taxon>
        <taxon>Triticinae</taxon>
        <taxon>Aegilops</taxon>
    </lineage>
</organism>
<protein>
    <submittedName>
        <fullName evidence="2">Uncharacterized protein</fullName>
    </submittedName>
</protein>
<reference evidence="2" key="3">
    <citation type="journal article" date="2017" name="Nature">
        <title>Genome sequence of the progenitor of the wheat D genome Aegilops tauschii.</title>
        <authorList>
            <person name="Luo M.C."/>
            <person name="Gu Y.Q."/>
            <person name="Puiu D."/>
            <person name="Wang H."/>
            <person name="Twardziok S.O."/>
            <person name="Deal K.R."/>
            <person name="Huo N."/>
            <person name="Zhu T."/>
            <person name="Wang L."/>
            <person name="Wang Y."/>
            <person name="McGuire P.E."/>
            <person name="Liu S."/>
            <person name="Long H."/>
            <person name="Ramasamy R.K."/>
            <person name="Rodriguez J.C."/>
            <person name="Van S.L."/>
            <person name="Yuan L."/>
            <person name="Wang Z."/>
            <person name="Xia Z."/>
            <person name="Xiao L."/>
            <person name="Anderson O.D."/>
            <person name="Ouyang S."/>
            <person name="Liang Y."/>
            <person name="Zimin A.V."/>
            <person name="Pertea G."/>
            <person name="Qi P."/>
            <person name="Bennetzen J.L."/>
            <person name="Dai X."/>
            <person name="Dawson M.W."/>
            <person name="Muller H.G."/>
            <person name="Kugler K."/>
            <person name="Rivarola-Duarte L."/>
            <person name="Spannagl M."/>
            <person name="Mayer K.F.X."/>
            <person name="Lu F.H."/>
            <person name="Bevan M.W."/>
            <person name="Leroy P."/>
            <person name="Li P."/>
            <person name="You F.M."/>
            <person name="Sun Q."/>
            <person name="Liu Z."/>
            <person name="Lyons E."/>
            <person name="Wicker T."/>
            <person name="Salzberg S.L."/>
            <person name="Devos K.M."/>
            <person name="Dvorak J."/>
        </authorList>
    </citation>
    <scope>NUCLEOTIDE SEQUENCE [LARGE SCALE GENOMIC DNA]</scope>
    <source>
        <strain evidence="2">cv. AL8/78</strain>
    </source>
</reference>
<reference evidence="3" key="2">
    <citation type="journal article" date="2017" name="Nat. Plants">
        <title>The Aegilops tauschii genome reveals multiple impacts of transposons.</title>
        <authorList>
            <person name="Zhao G."/>
            <person name="Zou C."/>
            <person name="Li K."/>
            <person name="Wang K."/>
            <person name="Li T."/>
            <person name="Gao L."/>
            <person name="Zhang X."/>
            <person name="Wang H."/>
            <person name="Yang Z."/>
            <person name="Liu X."/>
            <person name="Jiang W."/>
            <person name="Mao L."/>
            <person name="Kong X."/>
            <person name="Jiao Y."/>
            <person name="Jia J."/>
        </authorList>
    </citation>
    <scope>NUCLEOTIDE SEQUENCE [LARGE SCALE GENOMIC DNA]</scope>
    <source>
        <strain evidence="3">cv. AL8/78</strain>
    </source>
</reference>
<dbReference type="AlphaFoldDB" id="A0A453QN52"/>
<reference evidence="2" key="5">
    <citation type="journal article" date="2021" name="G3 (Bethesda)">
        <title>Aegilops tauschii genome assembly Aet v5.0 features greater sequence contiguity and improved annotation.</title>
        <authorList>
            <person name="Wang L."/>
            <person name="Zhu T."/>
            <person name="Rodriguez J.C."/>
            <person name="Deal K.R."/>
            <person name="Dubcovsky J."/>
            <person name="McGuire P.E."/>
            <person name="Lux T."/>
            <person name="Spannagl M."/>
            <person name="Mayer K.F.X."/>
            <person name="Baldrich P."/>
            <person name="Meyers B.C."/>
            <person name="Huo N."/>
            <person name="Gu Y.Q."/>
            <person name="Zhou H."/>
            <person name="Devos K.M."/>
            <person name="Bennetzen J.L."/>
            <person name="Unver T."/>
            <person name="Budak H."/>
            <person name="Gulick P.J."/>
            <person name="Galiba G."/>
            <person name="Kalapos B."/>
            <person name="Nelson D.R."/>
            <person name="Li P."/>
            <person name="You F.M."/>
            <person name="Luo M.C."/>
            <person name="Dvorak J."/>
        </authorList>
    </citation>
    <scope>NUCLEOTIDE SEQUENCE [LARGE SCALE GENOMIC DNA]</scope>
    <source>
        <strain evidence="2">cv. AL8/78</strain>
    </source>
</reference>
<feature type="transmembrane region" description="Helical" evidence="1">
    <location>
        <begin position="6"/>
        <end position="25"/>
    </location>
</feature>
<name>A0A453QN52_AEGTS</name>
<keyword evidence="1" id="KW-0812">Transmembrane</keyword>
<reference evidence="3" key="1">
    <citation type="journal article" date="2014" name="Science">
        <title>Ancient hybridizations among the ancestral genomes of bread wheat.</title>
        <authorList>
            <consortium name="International Wheat Genome Sequencing Consortium,"/>
            <person name="Marcussen T."/>
            <person name="Sandve S.R."/>
            <person name="Heier L."/>
            <person name="Spannagl M."/>
            <person name="Pfeifer M."/>
            <person name="Jakobsen K.S."/>
            <person name="Wulff B.B."/>
            <person name="Steuernagel B."/>
            <person name="Mayer K.F."/>
            <person name="Olsen O.A."/>
        </authorList>
    </citation>
    <scope>NUCLEOTIDE SEQUENCE [LARGE SCALE GENOMIC DNA]</scope>
    <source>
        <strain evidence="3">cv. AL8/78</strain>
    </source>
</reference>
<sequence>ACVIALVGAVVVFITIYALLSFDAVRGRVKAITVCKYFSKMMEKQVWEPLGVSNGDDDQSVVIGSSV</sequence>
<proteinExistence type="predicted"/>
<evidence type="ECO:0000256" key="1">
    <source>
        <dbReference type="SAM" id="Phobius"/>
    </source>
</evidence>
<keyword evidence="3" id="KW-1185">Reference proteome</keyword>
<evidence type="ECO:0000313" key="3">
    <source>
        <dbReference type="Proteomes" id="UP000015105"/>
    </source>
</evidence>
<keyword evidence="1" id="KW-0472">Membrane</keyword>